<keyword evidence="1" id="KW-0812">Transmembrane</keyword>
<sequence>MHWRRVRLFLIVLFSNLFIFLGALFSQSQFTIAVLFVVDALLGIGRILFERLAAGRPRGDAMPPMDWVRFFEDLYDAVLDKRGHLHLSDRLPPLYPRNIPFVIDQWIIFWVLSPVVMLTWQGLEPLAGGFALSAVPTVCLLAAKHYLIVDTWQSMGMYEDSGAQTIRRSRELLYTAFIACFAVLVVSNADPTAVSVTAATMVVFMPKLPFDFREAGIGPWPLTFNPGSDNTEQPLPTPDSEPRSMFGNDKRVVRNWAIHDGLVYAFGRGLEFALFFFLLLVWGLTPALYGIAVVLVVSPLVFAPVTLITIWLGRANVEYRLHDDALVAYDTYLDEPQWTLEYTEISSLSVADDSRRWKFLSVFDPLPADQFPVEIQCSTSESLRLRGLEKPEEFARTLRGMMNRGRMDDLRSVDLV</sequence>
<feature type="transmembrane region" description="Helical" evidence="1">
    <location>
        <begin position="7"/>
        <end position="25"/>
    </location>
</feature>
<comment type="caution">
    <text evidence="2">The sequence shown here is derived from an EMBL/GenBank/DDBJ whole genome shotgun (WGS) entry which is preliminary data.</text>
</comment>
<feature type="transmembrane region" description="Helical" evidence="1">
    <location>
        <begin position="170"/>
        <end position="187"/>
    </location>
</feature>
<organism evidence="2 3">
    <name type="scientific">Halogeometricum borinquense</name>
    <dbReference type="NCBI Taxonomy" id="60847"/>
    <lineage>
        <taxon>Archaea</taxon>
        <taxon>Methanobacteriati</taxon>
        <taxon>Methanobacteriota</taxon>
        <taxon>Stenosarchaea group</taxon>
        <taxon>Halobacteria</taxon>
        <taxon>Halobacteriales</taxon>
        <taxon>Haloferacaceae</taxon>
        <taxon>Halogeometricum</taxon>
    </lineage>
</organism>
<dbReference type="AlphaFoldDB" id="A0A482T784"/>
<reference evidence="2 3" key="1">
    <citation type="submission" date="2018-12" db="EMBL/GenBank/DDBJ databases">
        <title>Genome analysis provides insights into bioremediation potentialities of Halogeometricum borinquense strain N11.</title>
        <authorList>
            <person name="Najjari A."/>
            <person name="Youssef N."/>
            <person name="Fhoula I."/>
            <person name="Ben Dhia O."/>
            <person name="Mahjoubi M."/>
            <person name="Ouzari H.I."/>
            <person name="Cherif A."/>
        </authorList>
    </citation>
    <scope>NUCLEOTIDE SEQUENCE [LARGE SCALE GENOMIC DNA]</scope>
    <source>
        <strain evidence="2 3">N11</strain>
    </source>
</reference>
<keyword evidence="1" id="KW-1133">Transmembrane helix</keyword>
<feature type="transmembrane region" description="Helical" evidence="1">
    <location>
        <begin position="31"/>
        <end position="49"/>
    </location>
</feature>
<feature type="transmembrane region" description="Helical" evidence="1">
    <location>
        <begin position="126"/>
        <end position="149"/>
    </location>
</feature>
<keyword evidence="1" id="KW-0472">Membrane</keyword>
<feature type="transmembrane region" description="Helical" evidence="1">
    <location>
        <begin position="261"/>
        <end position="282"/>
    </location>
</feature>
<evidence type="ECO:0000256" key="1">
    <source>
        <dbReference type="SAM" id="Phobius"/>
    </source>
</evidence>
<evidence type="ECO:0000313" key="2">
    <source>
        <dbReference type="EMBL" id="RYJ07729.1"/>
    </source>
</evidence>
<protein>
    <submittedName>
        <fullName evidence="2">Phosphomannomutase</fullName>
    </submittedName>
</protein>
<dbReference type="RefSeq" id="WP_129786874.1">
    <property type="nucleotide sequence ID" value="NZ_RZHH01000012.1"/>
</dbReference>
<name>A0A482T784_9EURY</name>
<feature type="transmembrane region" description="Helical" evidence="1">
    <location>
        <begin position="99"/>
        <end position="120"/>
    </location>
</feature>
<dbReference type="EMBL" id="RZHH01000012">
    <property type="protein sequence ID" value="RYJ07729.1"/>
    <property type="molecule type" value="Genomic_DNA"/>
</dbReference>
<accession>A0A482T784</accession>
<gene>
    <name evidence="2" type="ORF">ELS19_20080</name>
</gene>
<proteinExistence type="predicted"/>
<feature type="transmembrane region" description="Helical" evidence="1">
    <location>
        <begin position="288"/>
        <end position="312"/>
    </location>
</feature>
<evidence type="ECO:0000313" key="3">
    <source>
        <dbReference type="Proteomes" id="UP000294028"/>
    </source>
</evidence>
<dbReference type="Proteomes" id="UP000294028">
    <property type="component" value="Unassembled WGS sequence"/>
</dbReference>